<keyword evidence="3" id="KW-0333">Golgi apparatus</keyword>
<evidence type="ECO:0000313" key="9">
    <source>
        <dbReference type="EMBL" id="TPX19139.1"/>
    </source>
</evidence>
<sequence>MEQPFSTSKVTVEYSDPHDVYRLLAPGLIPRLPLRHLHWQSHAGPLRSIDTLHVELTAAQSDPFSVTSPAVTPGAQPRSGSVSGSASGRDDGFQTASIGGRAASTETVGSNPALATKAAVGKEQRHQIPGLRRTPYLKVLLVRCDDNDSYKSQVRGEIREWIKSNTSSVSALKKSGAAANHDSFELMIIHVVIPNTVAATQPRISGKAPDGSSNPDLTKTSSRWGKSSSTLLEKLRADFNSSGKVSVDRVAQIRIGVNDVPYDMLPRVVPAVPTGYSENEKDAENAWTELIDKMKDLILSSFDKRVGQYEEDIREKDTQRSLPGWNFCTFFILKEGLARGFESVGLVEDALVGYDELSVGLDTIVQEQTVAGSATTHGGSLLNYTDDLKKMAQKAVASIVHGNIEYEGDEETVDLQSKDKMSTDYVEDIPISSTKKQYREMILANNVSVFDFRCYIFSRQIALLLRLGNAWSSREELLAKLKEQQESVLCGVASNVPLPKATDETENLSMLAEICRRTLEFIPALSQLMRQDILAAIADKDFHTAELGPDVPTEAALAEVVDNIVTSYAFSIAQQVLAQTSTKALPIPPSTLASPKDAHEPKASIPEPKTMMHPARSSSLNVRPGSRPPPSPGVFPGGTGRRNSVPGPEKTSSHFLKAGLEDLAARRAELYALSRNILEECGKKRGWSDGWVSVPIVGETGVEEMDEINLDDEVAAASELKETMPMTRDAFHTVAGFDNRLLRTALDNKEDFYRLYETLTDKALRHYNVAGHIHSVNANMADLAVLKYHLGDYSGARECFYQSTPFFGESGWTLLELSMLVMYSKCLQRLQRKPDFVRAALKLLTKAAMAERERINDKTALRIGRTVRPTYPDKDAIRGVLDELIEASKELPEDEYIPLTTLFTNIDIEGAPVYQDRQDSFSITLQLHSLLVDELGVDHAKVRLVGHAGNATREVWVESTSPLKLSPGKNKIQLHSNVIVPGIYEVAQVRLSSGKLCLVHDRDTTQTATLSPSHVLRHPRITLYQRSGAFDVRMSSARHMQLDKNNCLDLELLSGWNEVTNCELRVKPATGGLRLLTSETKVVENGEGKPLKPTEGSLFNFKSLPAGTSVKIQFPFTTDQDVVSVSVRVDVTYSTEHGSFTFSKTPSVNVGLALGVNVQDVFKHAALFERFTVSTATASPLRLYRSELLDSDIFESHFGTAPDRPITIFPKQPAGLLYKVTRRHDQIKSKAKKTMYLKLYYSVVQEELSSLVEKSLSEELSSDTPLSDLSRLLTSTVVQHIQKGWSGDDLERVTLLGEFSTAFLANVHWERYFTGLGCSPLDGSDLSQAAADFIREWQRKHPKLPLLETDPDESELQTILIPVDIPSLTIVHTADIRLQEGVPSLLDGTNTDLLEPETVCVNQLIPATLHLKWTRIWDTGSSETGVVLPPNSTDLEFSYEVSAPADTWLLSGRRKGHFVIPAPQNAEGGEGMSSTPDTEADIPLLLIPLREGYLPYPTVDIREVHSTGGGLDEHTFAHASDTDHRNLGETVRVVADRARVTVSLDASGPGGGPLVLESEGRGLEGRIVV</sequence>
<feature type="compositionally biased region" description="Polar residues" evidence="4">
    <location>
        <begin position="211"/>
        <end position="225"/>
    </location>
</feature>
<dbReference type="Pfam" id="PF24967">
    <property type="entry name" value="NTS_TR130"/>
    <property type="match status" value="1"/>
</dbReference>
<evidence type="ECO:0000256" key="2">
    <source>
        <dbReference type="ARBA" id="ARBA00022448"/>
    </source>
</evidence>
<dbReference type="InterPro" id="IPR045126">
    <property type="entry name" value="TRAPPC10/Trs130"/>
</dbReference>
<dbReference type="InParanoid" id="A0A507BNL3"/>
<proteinExistence type="predicted"/>
<evidence type="ECO:0000259" key="7">
    <source>
        <dbReference type="Pfam" id="PF23274"/>
    </source>
</evidence>
<feature type="domain" description="DUF7077" evidence="7">
    <location>
        <begin position="1028"/>
        <end position="1149"/>
    </location>
</feature>
<dbReference type="GO" id="GO:0034498">
    <property type="term" value="P:early endosome to Golgi transport"/>
    <property type="evidence" value="ECO:0007669"/>
    <property type="project" value="TreeGrafter"/>
</dbReference>
<dbReference type="Proteomes" id="UP000319257">
    <property type="component" value="Unassembled WGS sequence"/>
</dbReference>
<feature type="region of interest" description="Disordered" evidence="4">
    <location>
        <begin position="585"/>
        <end position="653"/>
    </location>
</feature>
<dbReference type="Pfam" id="PF12584">
    <property type="entry name" value="TRAPPC10"/>
    <property type="match status" value="1"/>
</dbReference>
<name>A0A507BNL3_9PEZI</name>
<accession>A0A507BNL3</accession>
<dbReference type="GO" id="GO:1990071">
    <property type="term" value="C:TRAPPII protein complex"/>
    <property type="evidence" value="ECO:0007669"/>
    <property type="project" value="InterPro"/>
</dbReference>
<feature type="region of interest" description="Disordered" evidence="4">
    <location>
        <begin position="64"/>
        <end position="97"/>
    </location>
</feature>
<dbReference type="EMBL" id="SKBQ01000100">
    <property type="protein sequence ID" value="TPX19139.1"/>
    <property type="molecule type" value="Genomic_DNA"/>
</dbReference>
<dbReference type="GO" id="GO:0005829">
    <property type="term" value="C:cytosol"/>
    <property type="evidence" value="ECO:0007669"/>
    <property type="project" value="GOC"/>
</dbReference>
<evidence type="ECO:0000259" key="6">
    <source>
        <dbReference type="Pfam" id="PF23036"/>
    </source>
</evidence>
<feature type="compositionally biased region" description="Low complexity" evidence="4">
    <location>
        <begin position="78"/>
        <end position="87"/>
    </location>
</feature>
<gene>
    <name evidence="9" type="ORF">E0L32_011212</name>
</gene>
<dbReference type="GO" id="GO:0006891">
    <property type="term" value="P:intra-Golgi vesicle-mediated transport"/>
    <property type="evidence" value="ECO:0007669"/>
    <property type="project" value="TreeGrafter"/>
</dbReference>
<dbReference type="PANTHER" id="PTHR13251">
    <property type="entry name" value="EPILEPSY HOLOPROSENCEPHALY CANDIDATE 1/TMEM1"/>
    <property type="match status" value="1"/>
</dbReference>
<evidence type="ECO:0000256" key="3">
    <source>
        <dbReference type="ARBA" id="ARBA00023034"/>
    </source>
</evidence>
<reference evidence="9 10" key="1">
    <citation type="submission" date="2019-06" db="EMBL/GenBank/DDBJ databases">
        <title>Draft genome sequence of the filamentous fungus Phialemoniopsis curvata isolated from diesel fuel.</title>
        <authorList>
            <person name="Varaljay V.A."/>
            <person name="Lyon W.J."/>
            <person name="Crouch A.L."/>
            <person name="Drake C.E."/>
            <person name="Hollomon J.M."/>
            <person name="Nadeau L.J."/>
            <person name="Nunn H.S."/>
            <person name="Stevenson B.S."/>
            <person name="Bojanowski C.L."/>
            <person name="Crookes-Goodson W.J."/>
        </authorList>
    </citation>
    <scope>NUCLEOTIDE SEQUENCE [LARGE SCALE GENOMIC DNA]</scope>
    <source>
        <strain evidence="9 10">D216</strain>
    </source>
</reference>
<dbReference type="OrthoDB" id="10256906at2759"/>
<feature type="domain" description="TRAPPC10/Trs130 N-terminal" evidence="6">
    <location>
        <begin position="122"/>
        <end position="164"/>
    </location>
</feature>
<protein>
    <recommendedName>
        <fullName evidence="11">Trafficking protein particle complex subunit 10</fullName>
    </recommendedName>
</protein>
<keyword evidence="10" id="KW-1185">Reference proteome</keyword>
<evidence type="ECO:0000256" key="4">
    <source>
        <dbReference type="SAM" id="MobiDB-lite"/>
    </source>
</evidence>
<comment type="caution">
    <text evidence="9">The sequence shown here is derived from an EMBL/GenBank/DDBJ whole genome shotgun (WGS) entry which is preliminary data.</text>
</comment>
<evidence type="ECO:0000259" key="5">
    <source>
        <dbReference type="Pfam" id="PF12584"/>
    </source>
</evidence>
<evidence type="ECO:0000259" key="8">
    <source>
        <dbReference type="Pfam" id="PF24967"/>
    </source>
</evidence>
<dbReference type="Pfam" id="PF24965">
    <property type="entry name" value="TRS130_4HB"/>
    <property type="match status" value="1"/>
</dbReference>
<dbReference type="InterPro" id="IPR056916">
    <property type="entry name" value="NTS_TR130"/>
</dbReference>
<dbReference type="RefSeq" id="XP_031000850.1">
    <property type="nucleotide sequence ID" value="XM_031133916.1"/>
</dbReference>
<feature type="region of interest" description="Disordered" evidence="4">
    <location>
        <begin position="202"/>
        <end position="225"/>
    </location>
</feature>
<dbReference type="Pfam" id="PF23274">
    <property type="entry name" value="DUF7077"/>
    <property type="match status" value="1"/>
</dbReference>
<comment type="subcellular location">
    <subcellularLocation>
        <location evidence="1">Golgi apparatus</location>
    </subcellularLocation>
</comment>
<keyword evidence="2" id="KW-0813">Transport</keyword>
<organism evidence="9 10">
    <name type="scientific">Thyridium curvatum</name>
    <dbReference type="NCBI Taxonomy" id="1093900"/>
    <lineage>
        <taxon>Eukaryota</taxon>
        <taxon>Fungi</taxon>
        <taxon>Dikarya</taxon>
        <taxon>Ascomycota</taxon>
        <taxon>Pezizomycotina</taxon>
        <taxon>Sordariomycetes</taxon>
        <taxon>Sordariomycetidae</taxon>
        <taxon>Thyridiales</taxon>
        <taxon>Thyridiaceae</taxon>
        <taxon>Thyridium</taxon>
    </lineage>
</organism>
<feature type="domain" description="Trs130 NTS" evidence="8">
    <location>
        <begin position="739"/>
        <end position="832"/>
    </location>
</feature>
<dbReference type="InterPro" id="IPR055505">
    <property type="entry name" value="DUF7077"/>
</dbReference>
<evidence type="ECO:0000256" key="1">
    <source>
        <dbReference type="ARBA" id="ARBA00004555"/>
    </source>
</evidence>
<dbReference type="InterPro" id="IPR022233">
    <property type="entry name" value="TRAPPC10/Trs130_C"/>
</dbReference>
<evidence type="ECO:0008006" key="11">
    <source>
        <dbReference type="Google" id="ProtNLM"/>
    </source>
</evidence>
<dbReference type="PANTHER" id="PTHR13251:SF3">
    <property type="entry name" value="TRAFFICKING PROTEIN PARTICLE COMPLEX SUBUNIT 10"/>
    <property type="match status" value="1"/>
</dbReference>
<feature type="domain" description="TRAPPC10/Trs130 N-terminal" evidence="6">
    <location>
        <begin position="278"/>
        <end position="472"/>
    </location>
</feature>
<feature type="domain" description="TRAPPC10/Trs130 C-terminal" evidence="5">
    <location>
        <begin position="1362"/>
        <end position="1534"/>
    </location>
</feature>
<dbReference type="GeneID" id="41978659"/>
<evidence type="ECO:0000313" key="10">
    <source>
        <dbReference type="Proteomes" id="UP000319257"/>
    </source>
</evidence>
<dbReference type="STRING" id="1093900.A0A507BNL3"/>
<dbReference type="Pfam" id="PF23036">
    <property type="entry name" value="TRAPPC10_1st"/>
    <property type="match status" value="2"/>
</dbReference>
<dbReference type="InterPro" id="IPR056913">
    <property type="entry name" value="TRAPPC10/Trs130_N"/>
</dbReference>